<proteinExistence type="predicted"/>
<reference evidence="1" key="2">
    <citation type="submission" date="2021-04" db="EMBL/GenBank/DDBJ databases">
        <authorList>
            <person name="Gilroy R."/>
        </authorList>
    </citation>
    <scope>NUCLEOTIDE SEQUENCE</scope>
    <source>
        <strain evidence="1">ChiSxjej1B13-11762</strain>
    </source>
</reference>
<name>A0A9D1UCE9_9FIRM</name>
<sequence>MELENMYQAALKNRKRDRDRLERLRTSNNLIRAVRNGDYEKAFRFLTHRRAMDARSASATLFRVSDSMWEARIFLGLGEKQAARLKLEFVIGRGGRLAIAEEARRLLKEC</sequence>
<evidence type="ECO:0000313" key="1">
    <source>
        <dbReference type="EMBL" id="HIW82769.1"/>
    </source>
</evidence>
<organism evidence="1 2">
    <name type="scientific">Candidatus Dorea gallistercoris</name>
    <dbReference type="NCBI Taxonomy" id="2838542"/>
    <lineage>
        <taxon>Bacteria</taxon>
        <taxon>Bacillati</taxon>
        <taxon>Bacillota</taxon>
        <taxon>Clostridia</taxon>
        <taxon>Lachnospirales</taxon>
        <taxon>Lachnospiraceae</taxon>
        <taxon>Dorea</taxon>
    </lineage>
</organism>
<protein>
    <submittedName>
        <fullName evidence="1">Uncharacterized protein</fullName>
    </submittedName>
</protein>
<evidence type="ECO:0000313" key="2">
    <source>
        <dbReference type="Proteomes" id="UP000824263"/>
    </source>
</evidence>
<gene>
    <name evidence="1" type="ORF">H9873_00365</name>
</gene>
<accession>A0A9D1UCE9</accession>
<reference evidence="1" key="1">
    <citation type="journal article" date="2021" name="PeerJ">
        <title>Extensive microbial diversity within the chicken gut microbiome revealed by metagenomics and culture.</title>
        <authorList>
            <person name="Gilroy R."/>
            <person name="Ravi A."/>
            <person name="Getino M."/>
            <person name="Pursley I."/>
            <person name="Horton D.L."/>
            <person name="Alikhan N.F."/>
            <person name="Baker D."/>
            <person name="Gharbi K."/>
            <person name="Hall N."/>
            <person name="Watson M."/>
            <person name="Adriaenssens E.M."/>
            <person name="Foster-Nyarko E."/>
            <person name="Jarju S."/>
            <person name="Secka A."/>
            <person name="Antonio M."/>
            <person name="Oren A."/>
            <person name="Chaudhuri R.R."/>
            <person name="La Ragione R."/>
            <person name="Hildebrand F."/>
            <person name="Pallen M.J."/>
        </authorList>
    </citation>
    <scope>NUCLEOTIDE SEQUENCE</scope>
    <source>
        <strain evidence="1">ChiSxjej1B13-11762</strain>
    </source>
</reference>
<dbReference type="EMBL" id="DXGF01000008">
    <property type="protein sequence ID" value="HIW82769.1"/>
    <property type="molecule type" value="Genomic_DNA"/>
</dbReference>
<comment type="caution">
    <text evidence="1">The sequence shown here is derived from an EMBL/GenBank/DDBJ whole genome shotgun (WGS) entry which is preliminary data.</text>
</comment>
<dbReference type="Proteomes" id="UP000824263">
    <property type="component" value="Unassembled WGS sequence"/>
</dbReference>
<dbReference type="AlphaFoldDB" id="A0A9D1UCE9"/>